<gene>
    <name evidence="1" type="ORF">BV25DRAFT_1542992</name>
</gene>
<evidence type="ECO:0000313" key="2">
    <source>
        <dbReference type="Proteomes" id="UP000814140"/>
    </source>
</evidence>
<accession>A0ACB8SK76</accession>
<dbReference type="Proteomes" id="UP000814140">
    <property type="component" value="Unassembled WGS sequence"/>
</dbReference>
<keyword evidence="2" id="KW-1185">Reference proteome</keyword>
<name>A0ACB8SK76_9AGAM</name>
<comment type="caution">
    <text evidence="1">The sequence shown here is derived from an EMBL/GenBank/DDBJ whole genome shotgun (WGS) entry which is preliminary data.</text>
</comment>
<organism evidence="1 2">
    <name type="scientific">Artomyces pyxidatus</name>
    <dbReference type="NCBI Taxonomy" id="48021"/>
    <lineage>
        <taxon>Eukaryota</taxon>
        <taxon>Fungi</taxon>
        <taxon>Dikarya</taxon>
        <taxon>Basidiomycota</taxon>
        <taxon>Agaricomycotina</taxon>
        <taxon>Agaricomycetes</taxon>
        <taxon>Russulales</taxon>
        <taxon>Auriscalpiaceae</taxon>
        <taxon>Artomyces</taxon>
    </lineage>
</organism>
<dbReference type="EMBL" id="MU277258">
    <property type="protein sequence ID" value="KAI0056789.1"/>
    <property type="molecule type" value="Genomic_DNA"/>
</dbReference>
<reference evidence="1" key="2">
    <citation type="journal article" date="2022" name="New Phytol.">
        <title>Evolutionary transition to the ectomycorrhizal habit in the genomes of a hyperdiverse lineage of mushroom-forming fungi.</title>
        <authorList>
            <person name="Looney B."/>
            <person name="Miyauchi S."/>
            <person name="Morin E."/>
            <person name="Drula E."/>
            <person name="Courty P.E."/>
            <person name="Kohler A."/>
            <person name="Kuo A."/>
            <person name="LaButti K."/>
            <person name="Pangilinan J."/>
            <person name="Lipzen A."/>
            <person name="Riley R."/>
            <person name="Andreopoulos W."/>
            <person name="He G."/>
            <person name="Johnson J."/>
            <person name="Nolan M."/>
            <person name="Tritt A."/>
            <person name="Barry K.W."/>
            <person name="Grigoriev I.V."/>
            <person name="Nagy L.G."/>
            <person name="Hibbett D."/>
            <person name="Henrissat B."/>
            <person name="Matheny P.B."/>
            <person name="Labbe J."/>
            <person name="Martin F.M."/>
        </authorList>
    </citation>
    <scope>NUCLEOTIDE SEQUENCE</scope>
    <source>
        <strain evidence="1">HHB10654</strain>
    </source>
</reference>
<proteinExistence type="predicted"/>
<evidence type="ECO:0000313" key="1">
    <source>
        <dbReference type="EMBL" id="KAI0056789.1"/>
    </source>
</evidence>
<protein>
    <submittedName>
        <fullName evidence="1">Uncharacterized protein</fullName>
    </submittedName>
</protein>
<reference evidence="1" key="1">
    <citation type="submission" date="2021-03" db="EMBL/GenBank/DDBJ databases">
        <authorList>
            <consortium name="DOE Joint Genome Institute"/>
            <person name="Ahrendt S."/>
            <person name="Looney B.P."/>
            <person name="Miyauchi S."/>
            <person name="Morin E."/>
            <person name="Drula E."/>
            <person name="Courty P.E."/>
            <person name="Chicoki N."/>
            <person name="Fauchery L."/>
            <person name="Kohler A."/>
            <person name="Kuo A."/>
            <person name="Labutti K."/>
            <person name="Pangilinan J."/>
            <person name="Lipzen A."/>
            <person name="Riley R."/>
            <person name="Andreopoulos W."/>
            <person name="He G."/>
            <person name="Johnson J."/>
            <person name="Barry K.W."/>
            <person name="Grigoriev I.V."/>
            <person name="Nagy L."/>
            <person name="Hibbett D."/>
            <person name="Henrissat B."/>
            <person name="Matheny P.B."/>
            <person name="Labbe J."/>
            <person name="Martin F."/>
        </authorList>
    </citation>
    <scope>NUCLEOTIDE SEQUENCE</scope>
    <source>
        <strain evidence="1">HHB10654</strain>
    </source>
</reference>
<sequence>MQRTDDIPFRLCEEPRVFANPLARGAQWHPRRAPIAIAFRRTPLARSSACRHSRCTRLEAQIPCADALRDAPPGGSFVSSTGLAARPRDSSAGASPPRDGLTRGAVCVTASRQEPFARPYRRVSGRVAGLQGVWCVRAVEARDSRLCGVGVRGS</sequence>